<reference evidence="18" key="1">
    <citation type="submission" date="2025-08" db="UniProtKB">
        <authorList>
            <consortium name="RefSeq"/>
        </authorList>
    </citation>
    <scope>IDENTIFICATION</scope>
</reference>
<dbReference type="GO" id="GO:2001287">
    <property type="term" value="P:negative regulation of caveolin-mediated endocytosis"/>
    <property type="evidence" value="ECO:0007669"/>
    <property type="project" value="TreeGrafter"/>
</dbReference>
<dbReference type="Gene3D" id="2.70.50.40">
    <property type="entry name" value="GMP phosphodiesterase, delta subunit"/>
    <property type="match status" value="1"/>
</dbReference>
<keyword evidence="8" id="KW-0254">Endocytosis</keyword>
<dbReference type="AlphaFoldDB" id="A0A6P8FWT8"/>
<dbReference type="GO" id="GO:0007601">
    <property type="term" value="P:visual perception"/>
    <property type="evidence" value="ECO:0007669"/>
    <property type="project" value="UniProtKB-KW"/>
</dbReference>
<organism evidence="17 18">
    <name type="scientific">Clupea harengus</name>
    <name type="common">Atlantic herring</name>
    <dbReference type="NCBI Taxonomy" id="7950"/>
    <lineage>
        <taxon>Eukaryota</taxon>
        <taxon>Metazoa</taxon>
        <taxon>Chordata</taxon>
        <taxon>Craniata</taxon>
        <taxon>Vertebrata</taxon>
        <taxon>Euteleostomi</taxon>
        <taxon>Actinopterygii</taxon>
        <taxon>Neopterygii</taxon>
        <taxon>Teleostei</taxon>
        <taxon>Clupei</taxon>
        <taxon>Clupeiformes</taxon>
        <taxon>Clupeoidei</taxon>
        <taxon>Clupeidae</taxon>
        <taxon>Clupea</taxon>
    </lineage>
</organism>
<dbReference type="CTD" id="678653"/>
<evidence type="ECO:0000259" key="16">
    <source>
        <dbReference type="Pfam" id="PF05351"/>
    </source>
</evidence>
<keyword evidence="17" id="KW-1185">Reference proteome</keyword>
<keyword evidence="13" id="KW-0844">Vision</keyword>
<evidence type="ECO:0000256" key="4">
    <source>
        <dbReference type="ARBA" id="ARBA00020727"/>
    </source>
</evidence>
<feature type="compositionally biased region" description="Low complexity" evidence="15">
    <location>
        <begin position="34"/>
        <end position="49"/>
    </location>
</feature>
<evidence type="ECO:0000256" key="10">
    <source>
        <dbReference type="ARBA" id="ARBA00022927"/>
    </source>
</evidence>
<keyword evidence="9" id="KW-0716">Sensory transduction</keyword>
<evidence type="ECO:0000256" key="13">
    <source>
        <dbReference type="ARBA" id="ARBA00023305"/>
    </source>
</evidence>
<keyword evidence="6" id="KW-0963">Cytoplasm</keyword>
<evidence type="ECO:0000256" key="3">
    <source>
        <dbReference type="ARBA" id="ARBA00008102"/>
    </source>
</evidence>
<protein>
    <recommendedName>
        <fullName evidence="4">Protein unc-119 homolog A</fullName>
    </recommendedName>
</protein>
<evidence type="ECO:0000256" key="11">
    <source>
        <dbReference type="ARBA" id="ARBA00023121"/>
    </source>
</evidence>
<evidence type="ECO:0000256" key="1">
    <source>
        <dbReference type="ARBA" id="ARBA00004300"/>
    </source>
</evidence>
<feature type="domain" description="GMP phosphodiesterase delta subunit" evidence="16">
    <location>
        <begin position="105"/>
        <end position="258"/>
    </location>
</feature>
<dbReference type="GO" id="GO:0042953">
    <property type="term" value="P:lipoprotein transport"/>
    <property type="evidence" value="ECO:0007669"/>
    <property type="project" value="TreeGrafter"/>
</dbReference>
<dbReference type="GeneID" id="105896244"/>
<sequence length="262" mass="29050">MSYSCTNTGKSQDPSSAKKSGGNNPGSCGGSGDTGSSNNSHNNRGNKANAKSNTAEAMKVKVGCNTTDGRIPATMEEELLANTIITPDDVLGLEKITQNYLCGPEDNVYDIDFTRFKIRDLETGTVLFEITKPPSANKADKLVDPNAGRFVRYQFTPAFLKLRQVGATVEFTVGDVPINNFRMIERHYFREQLLKSFDFEFGFCIPSSKNTCEHIYEFPPLSDETMCAMMLHPYATQSDSFYFVDNKLVMHNKADYSYSGTP</sequence>
<evidence type="ECO:0000256" key="6">
    <source>
        <dbReference type="ARBA" id="ARBA00022490"/>
    </source>
</evidence>
<dbReference type="OrthoDB" id="10248777at2759"/>
<evidence type="ECO:0000256" key="5">
    <source>
        <dbReference type="ARBA" id="ARBA00022448"/>
    </source>
</evidence>
<dbReference type="GO" id="GO:0045171">
    <property type="term" value="C:intercellular bridge"/>
    <property type="evidence" value="ECO:0007669"/>
    <property type="project" value="TreeGrafter"/>
</dbReference>
<evidence type="ECO:0000256" key="14">
    <source>
        <dbReference type="ARBA" id="ARBA00045349"/>
    </source>
</evidence>
<dbReference type="Proteomes" id="UP000515152">
    <property type="component" value="Chromosome 8"/>
</dbReference>
<feature type="region of interest" description="Disordered" evidence="15">
    <location>
        <begin position="1"/>
        <end position="54"/>
    </location>
</feature>
<dbReference type="RefSeq" id="XP_031427835.1">
    <property type="nucleotide sequence ID" value="XM_031571975.2"/>
</dbReference>
<dbReference type="PANTHER" id="PTHR12951:SF5">
    <property type="entry name" value="PROTEIN UNC-119 HOMOLOG A"/>
    <property type="match status" value="1"/>
</dbReference>
<keyword evidence="7" id="KW-0597">Phosphoprotein</keyword>
<dbReference type="GO" id="GO:1900186">
    <property type="term" value="P:negative regulation of clathrin-dependent endocytosis"/>
    <property type="evidence" value="ECO:0007669"/>
    <property type="project" value="TreeGrafter"/>
</dbReference>
<evidence type="ECO:0000256" key="2">
    <source>
        <dbReference type="ARBA" id="ARBA00004647"/>
    </source>
</evidence>
<evidence type="ECO:0000256" key="7">
    <source>
        <dbReference type="ARBA" id="ARBA00022553"/>
    </source>
</evidence>
<evidence type="ECO:0000313" key="18">
    <source>
        <dbReference type="RefSeq" id="XP_031427835.1"/>
    </source>
</evidence>
<dbReference type="InterPro" id="IPR008015">
    <property type="entry name" value="PDED_dom"/>
</dbReference>
<name>A0A6P8FWT8_CLUHA</name>
<dbReference type="InterPro" id="IPR051519">
    <property type="entry name" value="PDE6D_unc-119_myristoyl-bd"/>
</dbReference>
<dbReference type="InterPro" id="IPR014756">
    <property type="entry name" value="Ig_E-set"/>
</dbReference>
<feature type="compositionally biased region" description="Polar residues" evidence="15">
    <location>
        <begin position="1"/>
        <end position="18"/>
    </location>
</feature>
<keyword evidence="11" id="KW-0446">Lipid-binding</keyword>
<dbReference type="GO" id="GO:0007399">
    <property type="term" value="P:nervous system development"/>
    <property type="evidence" value="ECO:0007669"/>
    <property type="project" value="TreeGrafter"/>
</dbReference>
<dbReference type="GO" id="GO:0000922">
    <property type="term" value="C:spindle pole"/>
    <property type="evidence" value="ECO:0007669"/>
    <property type="project" value="UniProtKB-SubCell"/>
</dbReference>
<keyword evidence="12" id="KW-0206">Cytoskeleton</keyword>
<evidence type="ECO:0000313" key="17">
    <source>
        <dbReference type="Proteomes" id="UP000515152"/>
    </source>
</evidence>
<gene>
    <name evidence="18" type="primary">unc119b</name>
</gene>
<comment type="similarity">
    <text evidence="3">Belongs to the PDE6D/unc-119 family.</text>
</comment>
<dbReference type="GO" id="GO:0051233">
    <property type="term" value="C:spindle midzone"/>
    <property type="evidence" value="ECO:0007669"/>
    <property type="project" value="TreeGrafter"/>
</dbReference>
<comment type="function">
    <text evidence="14">Involved in synaptic functions in photoreceptor cells, the signal transduction in immune cells as a Src family kinase activator, endosome recycling, the uptake of bacteria and endocytosis, protein trafficking in sensory neurons and as lipid-binding chaperone with specificity for a diverse subset of myristoylated proteins. Specifically binds the myristoyl moiety of a subset of N-terminally myristoylated proteins and is required for their localization. Binds myristoylated GNAT1 and is required for G-protein localization and trafficking in sensory neurons. Probably plays a role in trafficking proteins in photoreceptor cells. Plays important roles in mediating Src family kinase signals for the completion of cytokinesis via RAB11A.</text>
</comment>
<dbReference type="PANTHER" id="PTHR12951">
    <property type="entry name" value="RETINAL PROTEIN 4"/>
    <property type="match status" value="1"/>
</dbReference>
<dbReference type="FunFam" id="2.70.50.40:FF:000001">
    <property type="entry name" value="protein unc-119 homolog A"/>
    <property type="match status" value="1"/>
</dbReference>
<dbReference type="SUPFAM" id="SSF81296">
    <property type="entry name" value="E set domains"/>
    <property type="match status" value="1"/>
</dbReference>
<feature type="compositionally biased region" description="Gly residues" evidence="15">
    <location>
        <begin position="23"/>
        <end position="33"/>
    </location>
</feature>
<accession>A0A6P8FWT8</accession>
<evidence type="ECO:0000256" key="8">
    <source>
        <dbReference type="ARBA" id="ARBA00022583"/>
    </source>
</evidence>
<dbReference type="GO" id="GO:0000281">
    <property type="term" value="P:mitotic cytokinesis"/>
    <property type="evidence" value="ECO:0007669"/>
    <property type="project" value="TreeGrafter"/>
</dbReference>
<dbReference type="Pfam" id="PF05351">
    <property type="entry name" value="GMP_PDE_delta"/>
    <property type="match status" value="1"/>
</dbReference>
<evidence type="ECO:0000256" key="15">
    <source>
        <dbReference type="SAM" id="MobiDB-lite"/>
    </source>
</evidence>
<dbReference type="GO" id="GO:0005813">
    <property type="term" value="C:centrosome"/>
    <property type="evidence" value="ECO:0007669"/>
    <property type="project" value="UniProtKB-SubCell"/>
</dbReference>
<dbReference type="GO" id="GO:0008289">
    <property type="term" value="F:lipid binding"/>
    <property type="evidence" value="ECO:0007669"/>
    <property type="project" value="UniProtKB-KW"/>
</dbReference>
<keyword evidence="5" id="KW-0813">Transport</keyword>
<dbReference type="InterPro" id="IPR037036">
    <property type="entry name" value="PDED_dom_sf"/>
</dbReference>
<dbReference type="GO" id="GO:0070121">
    <property type="term" value="P:Kupffer's vesicle development"/>
    <property type="evidence" value="ECO:0007669"/>
    <property type="project" value="Ensembl"/>
</dbReference>
<evidence type="ECO:0000256" key="12">
    <source>
        <dbReference type="ARBA" id="ARBA00023212"/>
    </source>
</evidence>
<evidence type="ECO:0000256" key="9">
    <source>
        <dbReference type="ARBA" id="ARBA00022606"/>
    </source>
</evidence>
<proteinExistence type="inferred from homology"/>
<keyword evidence="10" id="KW-0653">Protein transport</keyword>
<dbReference type="KEGG" id="char:105896244"/>
<comment type="subcellular location">
    <subcellularLocation>
        <location evidence="1">Cytoplasm</location>
        <location evidence="1">Cytoskeleton</location>
        <location evidence="1">Microtubule organizing center</location>
        <location evidence="1">Centrosome</location>
    </subcellularLocation>
    <subcellularLocation>
        <location evidence="2">Cytoplasm</location>
        <location evidence="2">Cytoskeleton</location>
        <location evidence="2">Spindle pole</location>
    </subcellularLocation>
</comment>
<dbReference type="GO" id="GO:0006897">
    <property type="term" value="P:endocytosis"/>
    <property type="evidence" value="ECO:0007669"/>
    <property type="project" value="UniProtKB-KW"/>
</dbReference>